<evidence type="ECO:0008006" key="9">
    <source>
        <dbReference type="Google" id="ProtNLM"/>
    </source>
</evidence>
<sequence length="298" mass="33721">MTFFLFILLSVSYIYRFLMEARRLRILDRQRQASQSWREAFASLHLLTMVFGLIASCCGAYLISGDLSQTTSMGLLCIGTTVALVSFLAWFGTGQEHAGFLRVYIILVILFVVLQVSGLCWLYLDYTRDSTVVDQLVSRLWDFFLDHDDKFLMDVEQVFHCCGYESKQDRAVPRLLCQTGNSGCRTKWVQLGEQWPHGLVIGLVIFLMMQVCLLLMTVVTCVLVEKETMEEEAENQVQKQHVIRFGWLPSDGGGGSNDYDPSGSIGGTPRYYHGSNNSNNNARINRRSQPPPHYGSLA</sequence>
<accession>A0A1X2I139</accession>
<feature type="transmembrane region" description="Helical" evidence="6">
    <location>
        <begin position="70"/>
        <end position="91"/>
    </location>
</feature>
<dbReference type="Pfam" id="PF00335">
    <property type="entry name" value="Tetraspanin"/>
    <property type="match status" value="1"/>
</dbReference>
<dbReference type="Proteomes" id="UP000193560">
    <property type="component" value="Unassembled WGS sequence"/>
</dbReference>
<feature type="transmembrane region" description="Helical" evidence="6">
    <location>
        <begin position="44"/>
        <end position="64"/>
    </location>
</feature>
<dbReference type="InterPro" id="IPR018499">
    <property type="entry name" value="Tetraspanin/Peripherin"/>
</dbReference>
<evidence type="ECO:0000256" key="2">
    <source>
        <dbReference type="ARBA" id="ARBA00022692"/>
    </source>
</evidence>
<evidence type="ECO:0000256" key="6">
    <source>
        <dbReference type="SAM" id="Phobius"/>
    </source>
</evidence>
<proteinExistence type="predicted"/>
<name>A0A1X2I139_9FUNG</name>
<dbReference type="GO" id="GO:0016020">
    <property type="term" value="C:membrane"/>
    <property type="evidence" value="ECO:0007669"/>
    <property type="project" value="UniProtKB-SubCell"/>
</dbReference>
<feature type="compositionally biased region" description="Pro residues" evidence="5">
    <location>
        <begin position="289"/>
        <end position="298"/>
    </location>
</feature>
<dbReference type="OrthoDB" id="71600at2759"/>
<evidence type="ECO:0000256" key="5">
    <source>
        <dbReference type="SAM" id="MobiDB-lite"/>
    </source>
</evidence>
<evidence type="ECO:0000313" key="8">
    <source>
        <dbReference type="Proteomes" id="UP000193560"/>
    </source>
</evidence>
<comment type="subcellular location">
    <subcellularLocation>
        <location evidence="1">Membrane</location>
        <topology evidence="1">Multi-pass membrane protein</topology>
    </subcellularLocation>
</comment>
<keyword evidence="2 6" id="KW-0812">Transmembrane</keyword>
<feature type="transmembrane region" description="Helical" evidence="6">
    <location>
        <begin position="6"/>
        <end position="24"/>
    </location>
</feature>
<feature type="region of interest" description="Disordered" evidence="5">
    <location>
        <begin position="253"/>
        <end position="298"/>
    </location>
</feature>
<feature type="transmembrane region" description="Helical" evidence="6">
    <location>
        <begin position="103"/>
        <end position="124"/>
    </location>
</feature>
<comment type="caution">
    <text evidence="7">The sequence shown here is derived from an EMBL/GenBank/DDBJ whole genome shotgun (WGS) entry which is preliminary data.</text>
</comment>
<dbReference type="EMBL" id="MCGE01000036">
    <property type="protein sequence ID" value="ORZ07098.1"/>
    <property type="molecule type" value="Genomic_DNA"/>
</dbReference>
<keyword evidence="8" id="KW-1185">Reference proteome</keyword>
<reference evidence="7 8" key="1">
    <citation type="submission" date="2016-07" db="EMBL/GenBank/DDBJ databases">
        <title>Pervasive Adenine N6-methylation of Active Genes in Fungi.</title>
        <authorList>
            <consortium name="DOE Joint Genome Institute"/>
            <person name="Mondo S.J."/>
            <person name="Dannebaum R.O."/>
            <person name="Kuo R.C."/>
            <person name="Labutti K."/>
            <person name="Haridas S."/>
            <person name="Kuo A."/>
            <person name="Salamov A."/>
            <person name="Ahrendt S.R."/>
            <person name="Lipzen A."/>
            <person name="Sullivan W."/>
            <person name="Andreopoulos W.B."/>
            <person name="Clum A."/>
            <person name="Lindquist E."/>
            <person name="Daum C."/>
            <person name="Ramamoorthy G.K."/>
            <person name="Gryganskyi A."/>
            <person name="Culley D."/>
            <person name="Magnuson J.K."/>
            <person name="James T.Y."/>
            <person name="O'Malley M.A."/>
            <person name="Stajich J.E."/>
            <person name="Spatafora J.W."/>
            <person name="Visel A."/>
            <person name="Grigoriev I.V."/>
        </authorList>
    </citation>
    <scope>NUCLEOTIDE SEQUENCE [LARGE SCALE GENOMIC DNA]</scope>
    <source>
        <strain evidence="7 8">NRRL 1336</strain>
    </source>
</reference>
<evidence type="ECO:0000313" key="7">
    <source>
        <dbReference type="EMBL" id="ORZ07098.1"/>
    </source>
</evidence>
<keyword evidence="4 6" id="KW-0472">Membrane</keyword>
<protein>
    <recommendedName>
        <fullName evidence="9">Tetraspanin family-domain-containing protein</fullName>
    </recommendedName>
</protein>
<dbReference type="AlphaFoldDB" id="A0A1X2I139"/>
<keyword evidence="3 6" id="KW-1133">Transmembrane helix</keyword>
<evidence type="ECO:0000256" key="1">
    <source>
        <dbReference type="ARBA" id="ARBA00004141"/>
    </source>
</evidence>
<organism evidence="7 8">
    <name type="scientific">Absidia repens</name>
    <dbReference type="NCBI Taxonomy" id="90262"/>
    <lineage>
        <taxon>Eukaryota</taxon>
        <taxon>Fungi</taxon>
        <taxon>Fungi incertae sedis</taxon>
        <taxon>Mucoromycota</taxon>
        <taxon>Mucoromycotina</taxon>
        <taxon>Mucoromycetes</taxon>
        <taxon>Mucorales</taxon>
        <taxon>Cunninghamellaceae</taxon>
        <taxon>Absidia</taxon>
    </lineage>
</organism>
<evidence type="ECO:0000256" key="4">
    <source>
        <dbReference type="ARBA" id="ARBA00023136"/>
    </source>
</evidence>
<dbReference type="STRING" id="90262.A0A1X2I139"/>
<feature type="transmembrane region" description="Helical" evidence="6">
    <location>
        <begin position="199"/>
        <end position="224"/>
    </location>
</feature>
<gene>
    <name evidence="7" type="ORF">BCR42DRAFT_426367</name>
</gene>
<evidence type="ECO:0000256" key="3">
    <source>
        <dbReference type="ARBA" id="ARBA00022989"/>
    </source>
</evidence>